<keyword evidence="3" id="KW-1185">Reference proteome</keyword>
<evidence type="ECO:0000313" key="3">
    <source>
        <dbReference type="Proteomes" id="UP000323632"/>
    </source>
</evidence>
<feature type="chain" id="PRO_5024408093" description="DUF5723 domain-containing protein" evidence="1">
    <location>
        <begin position="21"/>
        <end position="383"/>
    </location>
</feature>
<comment type="caution">
    <text evidence="2">The sequence shown here is derived from an EMBL/GenBank/DDBJ whole genome shotgun (WGS) entry which is preliminary data.</text>
</comment>
<organism evidence="2 3">
    <name type="scientific">Taibaiella lutea</name>
    <dbReference type="NCBI Taxonomy" id="2608001"/>
    <lineage>
        <taxon>Bacteria</taxon>
        <taxon>Pseudomonadati</taxon>
        <taxon>Bacteroidota</taxon>
        <taxon>Chitinophagia</taxon>
        <taxon>Chitinophagales</taxon>
        <taxon>Chitinophagaceae</taxon>
        <taxon>Taibaiella</taxon>
    </lineage>
</organism>
<dbReference type="Proteomes" id="UP000323632">
    <property type="component" value="Unassembled WGS sequence"/>
</dbReference>
<dbReference type="AlphaFoldDB" id="A0A5M6CH09"/>
<protein>
    <recommendedName>
        <fullName evidence="4">DUF5723 domain-containing protein</fullName>
    </recommendedName>
</protein>
<evidence type="ECO:0008006" key="4">
    <source>
        <dbReference type="Google" id="ProtNLM"/>
    </source>
</evidence>
<evidence type="ECO:0000313" key="2">
    <source>
        <dbReference type="EMBL" id="KAA5534494.1"/>
    </source>
</evidence>
<sequence>MQKVSLLLIAFLCLFSATHAQGLFGDPDLMSMDMPDPNKNLYNISPDQYNHHFEYQLPNDGILKIDFLRLSDWGDKNMLSQITDIAATQVQQLKDSFRSDYSEKLLEINIPINNKVLSLNYKEDEKNKNQLAYKDGSYYQLKTGFDTIRIVKNVSIKTKPIIDSGLVQIQYTFILKDINDIAQLKSDPALMERLGNITDSVINEKRKSWNRQDATSHNLTFAVDANNGDSLAILRGNRPAYGGHFGLFLGFGAIVYNNSISPYVETTFAYLIPTRGKMQGFAGVNFSGFGMRSSTSTLKTTVGFYRSYNAEIGVCKKSMGLMPQKTSLLIGIMDIKDEKPLFNLGFNFGINRFASVGFNLAGNFKKEDKGGRYVYGVNFKFNL</sequence>
<dbReference type="EMBL" id="VWSH01000002">
    <property type="protein sequence ID" value="KAA5534494.1"/>
    <property type="molecule type" value="Genomic_DNA"/>
</dbReference>
<dbReference type="RefSeq" id="WP_150032175.1">
    <property type="nucleotide sequence ID" value="NZ_VWSH01000002.1"/>
</dbReference>
<evidence type="ECO:0000256" key="1">
    <source>
        <dbReference type="SAM" id="SignalP"/>
    </source>
</evidence>
<feature type="signal peptide" evidence="1">
    <location>
        <begin position="1"/>
        <end position="20"/>
    </location>
</feature>
<gene>
    <name evidence="2" type="ORF">F0919_07685</name>
</gene>
<accession>A0A5M6CH09</accession>
<reference evidence="2 3" key="1">
    <citation type="submission" date="2019-09" db="EMBL/GenBank/DDBJ databases">
        <title>Genome sequence and assembly of Taibaiella sp.</title>
        <authorList>
            <person name="Chhetri G."/>
        </authorList>
    </citation>
    <scope>NUCLEOTIDE SEQUENCE [LARGE SCALE GENOMIC DNA]</scope>
    <source>
        <strain evidence="2 3">KVB11</strain>
    </source>
</reference>
<name>A0A5M6CH09_9BACT</name>
<keyword evidence="1" id="KW-0732">Signal</keyword>
<proteinExistence type="predicted"/>